<dbReference type="Proteomes" id="UP000054538">
    <property type="component" value="Unassembled WGS sequence"/>
</dbReference>
<dbReference type="EMBL" id="KN826238">
    <property type="protein sequence ID" value="KIK79589.1"/>
    <property type="molecule type" value="Genomic_DNA"/>
</dbReference>
<reference evidence="2" key="2">
    <citation type="submission" date="2015-01" db="EMBL/GenBank/DDBJ databases">
        <title>Evolutionary Origins and Diversification of the Mycorrhizal Mutualists.</title>
        <authorList>
            <consortium name="DOE Joint Genome Institute"/>
            <consortium name="Mycorrhizal Genomics Consortium"/>
            <person name="Kohler A."/>
            <person name="Kuo A."/>
            <person name="Nagy L.G."/>
            <person name="Floudas D."/>
            <person name="Copeland A."/>
            <person name="Barry K.W."/>
            <person name="Cichocki N."/>
            <person name="Veneault-Fourrey C."/>
            <person name="LaButti K."/>
            <person name="Lindquist E.A."/>
            <person name="Lipzen A."/>
            <person name="Lundell T."/>
            <person name="Morin E."/>
            <person name="Murat C."/>
            <person name="Riley R."/>
            <person name="Ohm R."/>
            <person name="Sun H."/>
            <person name="Tunlid A."/>
            <person name="Henrissat B."/>
            <person name="Grigoriev I.V."/>
            <person name="Hibbett D.S."/>
            <person name="Martin F."/>
        </authorList>
    </citation>
    <scope>NUCLEOTIDE SEQUENCE [LARGE SCALE GENOMIC DNA]</scope>
    <source>
        <strain evidence="2">Ve08.2h10</strain>
    </source>
</reference>
<dbReference type="OrthoDB" id="3242924at2759"/>
<evidence type="ECO:0000313" key="1">
    <source>
        <dbReference type="EMBL" id="KIK79589.1"/>
    </source>
</evidence>
<dbReference type="HOGENOM" id="CLU_085135_1_0_1"/>
<reference evidence="1 2" key="1">
    <citation type="submission" date="2014-04" db="EMBL/GenBank/DDBJ databases">
        <authorList>
            <consortium name="DOE Joint Genome Institute"/>
            <person name="Kuo A."/>
            <person name="Kohler A."/>
            <person name="Jargeat P."/>
            <person name="Nagy L.G."/>
            <person name="Floudas D."/>
            <person name="Copeland A."/>
            <person name="Barry K.W."/>
            <person name="Cichocki N."/>
            <person name="Veneault-Fourrey C."/>
            <person name="LaButti K."/>
            <person name="Lindquist E.A."/>
            <person name="Lipzen A."/>
            <person name="Lundell T."/>
            <person name="Morin E."/>
            <person name="Murat C."/>
            <person name="Sun H."/>
            <person name="Tunlid A."/>
            <person name="Henrissat B."/>
            <person name="Grigoriev I.V."/>
            <person name="Hibbett D.S."/>
            <person name="Martin F."/>
            <person name="Nordberg H.P."/>
            <person name="Cantor M.N."/>
            <person name="Hua S.X."/>
        </authorList>
    </citation>
    <scope>NUCLEOTIDE SEQUENCE [LARGE SCALE GENOMIC DNA]</scope>
    <source>
        <strain evidence="1 2">Ve08.2h10</strain>
    </source>
</reference>
<proteinExistence type="predicted"/>
<keyword evidence="2" id="KW-1185">Reference proteome</keyword>
<gene>
    <name evidence="1" type="ORF">PAXRUDRAFT_834023</name>
</gene>
<accession>A0A0D0DF23</accession>
<organism evidence="1 2">
    <name type="scientific">Paxillus rubicundulus Ve08.2h10</name>
    <dbReference type="NCBI Taxonomy" id="930991"/>
    <lineage>
        <taxon>Eukaryota</taxon>
        <taxon>Fungi</taxon>
        <taxon>Dikarya</taxon>
        <taxon>Basidiomycota</taxon>
        <taxon>Agaricomycotina</taxon>
        <taxon>Agaricomycetes</taxon>
        <taxon>Agaricomycetidae</taxon>
        <taxon>Boletales</taxon>
        <taxon>Paxilineae</taxon>
        <taxon>Paxillaceae</taxon>
        <taxon>Paxillus</taxon>
    </lineage>
</organism>
<protein>
    <submittedName>
        <fullName evidence="1">Uncharacterized protein</fullName>
    </submittedName>
</protein>
<dbReference type="InParanoid" id="A0A0D0DF23"/>
<name>A0A0D0DF23_9AGAM</name>
<evidence type="ECO:0000313" key="2">
    <source>
        <dbReference type="Proteomes" id="UP000054538"/>
    </source>
</evidence>
<sequence length="285" mass="32426">MEHFCAMLQNNLRSHSHPWSNLNKSVLHMAYLEQLTVNFDLSDELEQPDDRKDDGPIGHERVLDEYPDHILRPPYKVMKGIDPNLQEKIAQYIGQVIGRRSSEVKRRLPSPSLSAGKLRIRNGGDTFRTKQVCRRSIALSRRNFYVRYEVVFQGRTEAITQISYGDLEKIVILTTPIDPFFANLSGKSLALALITPWNTDGKLASKENVYMTTRKASIVTDIRSLKAVVGLVETRKKWGVIDRVPATVVTSFTEDNVAEDSDSEDEIGRIAETSHTTLSCYLRRY</sequence>
<dbReference type="AlphaFoldDB" id="A0A0D0DF23"/>